<evidence type="ECO:0000313" key="2">
    <source>
        <dbReference type="Proteomes" id="UP000256769"/>
    </source>
</evidence>
<dbReference type="OrthoDB" id="1490993at2"/>
<name>A0A3D9CI72_9FLAO</name>
<protein>
    <submittedName>
        <fullName evidence="1">Uncharacterized protein</fullName>
    </submittedName>
</protein>
<accession>A0A3D9CI72</accession>
<evidence type="ECO:0000313" key="1">
    <source>
        <dbReference type="EMBL" id="REC65424.1"/>
    </source>
</evidence>
<sequence length="296" mass="35256">MRKKAFNYLFYLTLVSLFTFSSCKSGEYNYITYYNKVNKIDSIYRFQKDTLSVIKQYNKLFREYPPKNQERIEEYATYIKLSDKFNKNFGGKKSLYKLIPLIAPFNKEYKKYYWLYQKYGIDSIEVKQEIAQWKKGLNKKMVDSFTILFIRDQEKDRSDSDLVKINDKKNAELFKWILENEGYPSVQKIGLWGNKGVFMPMSAFLSHMSFSDSYPYFEKKLLEYVKTGDCPPHDYANMVDRHYLQVLKKDILYGVYIGHNNIQDSIKINSNRKSIGLPSLKHTRAITIDFFKQLKK</sequence>
<organism evidence="1 2">
    <name type="scientific">Chryseobacterium flavum</name>
    <dbReference type="NCBI Taxonomy" id="415851"/>
    <lineage>
        <taxon>Bacteria</taxon>
        <taxon>Pseudomonadati</taxon>
        <taxon>Bacteroidota</taxon>
        <taxon>Flavobacteriia</taxon>
        <taxon>Flavobacteriales</taxon>
        <taxon>Weeksellaceae</taxon>
        <taxon>Chryseobacterium group</taxon>
        <taxon>Chryseobacterium</taxon>
    </lineage>
</organism>
<dbReference type="PROSITE" id="PS51257">
    <property type="entry name" value="PROKAR_LIPOPROTEIN"/>
    <property type="match status" value="1"/>
</dbReference>
<gene>
    <name evidence="1" type="ORF">DRF59_15850</name>
</gene>
<dbReference type="AlphaFoldDB" id="A0A3D9CI72"/>
<dbReference type="EMBL" id="QNUE01000014">
    <property type="protein sequence ID" value="REC65424.1"/>
    <property type="molecule type" value="Genomic_DNA"/>
</dbReference>
<reference evidence="1 2" key="1">
    <citation type="journal article" date="2007" name="Int. J. Syst. Evol. Microbiol.">
        <title>Chryseobacterium flavum sp. nov., isolated from polluted soil.</title>
        <authorList>
            <person name="Zhou Y."/>
            <person name="Dong J."/>
            <person name="Wang X."/>
            <person name="Huang X."/>
            <person name="Zhang K.Y."/>
            <person name="Zhang Y.Q."/>
            <person name="Guo Y.F."/>
            <person name="Lai R."/>
            <person name="Li W.J."/>
        </authorList>
    </citation>
    <scope>NUCLEOTIDE SEQUENCE [LARGE SCALE GENOMIC DNA]</scope>
    <source>
        <strain evidence="1 2">KCTC 12877</strain>
    </source>
</reference>
<dbReference type="Proteomes" id="UP000256769">
    <property type="component" value="Unassembled WGS sequence"/>
</dbReference>
<keyword evidence="2" id="KW-1185">Reference proteome</keyword>
<proteinExistence type="predicted"/>
<comment type="caution">
    <text evidence="1">The sequence shown here is derived from an EMBL/GenBank/DDBJ whole genome shotgun (WGS) entry which is preliminary data.</text>
</comment>
<dbReference type="RefSeq" id="WP_115962330.1">
    <property type="nucleotide sequence ID" value="NZ_CBCRVL010000016.1"/>
</dbReference>